<gene>
    <name evidence="7" type="ORF">N7460_010866</name>
</gene>
<feature type="transmembrane region" description="Helical" evidence="6">
    <location>
        <begin position="147"/>
        <end position="169"/>
    </location>
</feature>
<evidence type="ECO:0000256" key="2">
    <source>
        <dbReference type="ARBA" id="ARBA00022448"/>
    </source>
</evidence>
<keyword evidence="5 6" id="KW-0472">Membrane</keyword>
<reference evidence="7" key="1">
    <citation type="journal article" date="2023" name="IMA Fungus">
        <title>Comparative genomic study of the Penicillium genus elucidates a diverse pangenome and 15 lateral gene transfer events.</title>
        <authorList>
            <person name="Petersen C."/>
            <person name="Sorensen T."/>
            <person name="Nielsen M.R."/>
            <person name="Sondergaard T.E."/>
            <person name="Sorensen J.L."/>
            <person name="Fitzpatrick D.A."/>
            <person name="Frisvad J.C."/>
            <person name="Nielsen K.L."/>
        </authorList>
    </citation>
    <scope>NUCLEOTIDE SEQUENCE</scope>
    <source>
        <strain evidence="7">IBT 15450</strain>
    </source>
</reference>
<dbReference type="PANTHER" id="PTHR45649">
    <property type="entry name" value="AMINO-ACID PERMEASE BAT1"/>
    <property type="match status" value="1"/>
</dbReference>
<keyword evidence="4 6" id="KW-1133">Transmembrane helix</keyword>
<dbReference type="Proteomes" id="UP001219568">
    <property type="component" value="Unassembled WGS sequence"/>
</dbReference>
<keyword evidence="3 6" id="KW-0812">Transmembrane</keyword>
<feature type="transmembrane region" description="Helical" evidence="6">
    <location>
        <begin position="347"/>
        <end position="371"/>
    </location>
</feature>
<feature type="transmembrane region" description="Helical" evidence="6">
    <location>
        <begin position="259"/>
        <end position="279"/>
    </location>
</feature>
<feature type="transmembrane region" description="Helical" evidence="6">
    <location>
        <begin position="468"/>
        <end position="491"/>
    </location>
</feature>
<evidence type="ECO:0000256" key="3">
    <source>
        <dbReference type="ARBA" id="ARBA00022692"/>
    </source>
</evidence>
<keyword evidence="8" id="KW-1185">Reference proteome</keyword>
<dbReference type="GO" id="GO:0016020">
    <property type="term" value="C:membrane"/>
    <property type="evidence" value="ECO:0007669"/>
    <property type="project" value="UniProtKB-SubCell"/>
</dbReference>
<name>A0AAD6I4P2_PENCN</name>
<feature type="transmembrane region" description="Helical" evidence="6">
    <location>
        <begin position="67"/>
        <end position="92"/>
    </location>
</feature>
<feature type="transmembrane region" description="Helical" evidence="6">
    <location>
        <begin position="221"/>
        <end position="239"/>
    </location>
</feature>
<dbReference type="Gene3D" id="1.20.1740.10">
    <property type="entry name" value="Amino acid/polyamine transporter I"/>
    <property type="match status" value="1"/>
</dbReference>
<feature type="transmembrane region" description="Helical" evidence="6">
    <location>
        <begin position="503"/>
        <end position="523"/>
    </location>
</feature>
<evidence type="ECO:0008006" key="9">
    <source>
        <dbReference type="Google" id="ProtNLM"/>
    </source>
</evidence>
<dbReference type="PROSITE" id="PS00218">
    <property type="entry name" value="AMINO_ACID_PERMEASE_1"/>
    <property type="match status" value="1"/>
</dbReference>
<reference evidence="7" key="2">
    <citation type="submission" date="2023-01" db="EMBL/GenBank/DDBJ databases">
        <authorList>
            <person name="Petersen C."/>
        </authorList>
    </citation>
    <scope>NUCLEOTIDE SEQUENCE</scope>
    <source>
        <strain evidence="7">IBT 15450</strain>
    </source>
</reference>
<sequence length="564" mass="61658">MFVISISNDKITPRHRSLYSPYSHSTWSTVTPPDIMTRKEAFNASTTEDVALEHMGYQQEFKRSFSLFDMVGFSFSIVTCWTALSGVFIIGVEAGGPPVMIFGWIGVCVFTMFIALAMAEMCSRWPVAGGQYSWVAMLAPPRVSRQLSYITGWFMLTGILAMGAVNNSFGSNYILGQANLVFPDFVIERWHTVLVAWAVGLFALAVNIFAPHALHRLSRIILLWNIASFIVVIITLLVTNKQKQDASFVFHDFRNMTGFGAAMATIVGILQSFFGMCCYDAPSHMTEEMTHASRDAPRAIILSVIMGAVTGFVFLLTLCFCMGDIGATAISSTGVPVIQIFYDSTHSKVGTCILASMITVIIIVASVSLVAEGSRSVYAFARDHGLPFSSLWSKVEPRKKIPVYSIILTLMVQLALNAIYFGTETGFATVVSLATTGFYVSYGLALFARLLGYFFGHQTSSFEGSYSLPLPLSLSFNVIGLVFLLFASITFNFPSGAPVTSDSMNYTSAAIGLVTILSFITWFTTARKRFTGPSDVRNIILDSVESPSPLESKHTGSKESTEGQ</sequence>
<evidence type="ECO:0000256" key="5">
    <source>
        <dbReference type="ARBA" id="ARBA00023136"/>
    </source>
</evidence>
<feature type="transmembrane region" description="Helical" evidence="6">
    <location>
        <begin position="300"/>
        <end position="327"/>
    </location>
</feature>
<proteinExistence type="predicted"/>
<dbReference type="AlphaFoldDB" id="A0AAD6I4P2"/>
<dbReference type="PIRSF" id="PIRSF006060">
    <property type="entry name" value="AA_transporter"/>
    <property type="match status" value="1"/>
</dbReference>
<dbReference type="EMBL" id="JAQJZL010000014">
    <property type="protein sequence ID" value="KAJ6030600.1"/>
    <property type="molecule type" value="Genomic_DNA"/>
</dbReference>
<evidence type="ECO:0000256" key="4">
    <source>
        <dbReference type="ARBA" id="ARBA00022989"/>
    </source>
</evidence>
<dbReference type="GO" id="GO:0022857">
    <property type="term" value="F:transmembrane transporter activity"/>
    <property type="evidence" value="ECO:0007669"/>
    <property type="project" value="InterPro"/>
</dbReference>
<dbReference type="GO" id="GO:0006865">
    <property type="term" value="P:amino acid transport"/>
    <property type="evidence" value="ECO:0007669"/>
    <property type="project" value="InterPro"/>
</dbReference>
<accession>A0AAD6I4P2</accession>
<dbReference type="Pfam" id="PF13520">
    <property type="entry name" value="AA_permease_2"/>
    <property type="match status" value="1"/>
</dbReference>
<evidence type="ECO:0000313" key="7">
    <source>
        <dbReference type="EMBL" id="KAJ6030600.1"/>
    </source>
</evidence>
<evidence type="ECO:0000256" key="6">
    <source>
        <dbReference type="SAM" id="Phobius"/>
    </source>
</evidence>
<feature type="transmembrane region" description="Helical" evidence="6">
    <location>
        <begin position="401"/>
        <end position="421"/>
    </location>
</feature>
<keyword evidence="2" id="KW-0813">Transport</keyword>
<comment type="caution">
    <text evidence="7">The sequence shown here is derived from an EMBL/GenBank/DDBJ whole genome shotgun (WGS) entry which is preliminary data.</text>
</comment>
<feature type="transmembrane region" description="Helical" evidence="6">
    <location>
        <begin position="427"/>
        <end position="456"/>
    </location>
</feature>
<evidence type="ECO:0000256" key="1">
    <source>
        <dbReference type="ARBA" id="ARBA00004141"/>
    </source>
</evidence>
<dbReference type="InterPro" id="IPR004840">
    <property type="entry name" value="Amino_acid_permease_CS"/>
</dbReference>
<feature type="transmembrane region" description="Helical" evidence="6">
    <location>
        <begin position="98"/>
        <end position="119"/>
    </location>
</feature>
<comment type="subcellular location">
    <subcellularLocation>
        <location evidence="1">Membrane</location>
        <topology evidence="1">Multi-pass membrane protein</topology>
    </subcellularLocation>
</comment>
<dbReference type="InterPro" id="IPR002293">
    <property type="entry name" value="AA/rel_permease1"/>
</dbReference>
<evidence type="ECO:0000313" key="8">
    <source>
        <dbReference type="Proteomes" id="UP001219568"/>
    </source>
</evidence>
<organism evidence="7 8">
    <name type="scientific">Penicillium canescens</name>
    <dbReference type="NCBI Taxonomy" id="5083"/>
    <lineage>
        <taxon>Eukaryota</taxon>
        <taxon>Fungi</taxon>
        <taxon>Dikarya</taxon>
        <taxon>Ascomycota</taxon>
        <taxon>Pezizomycotina</taxon>
        <taxon>Eurotiomycetes</taxon>
        <taxon>Eurotiomycetidae</taxon>
        <taxon>Eurotiales</taxon>
        <taxon>Aspergillaceae</taxon>
        <taxon>Penicillium</taxon>
    </lineage>
</organism>
<dbReference type="PANTHER" id="PTHR45649:SF8">
    <property type="entry name" value="PERMEASE, PUTATIVE-RELATED"/>
    <property type="match status" value="1"/>
</dbReference>
<protein>
    <recommendedName>
        <fullName evidence="9">GABA permease</fullName>
    </recommendedName>
</protein>
<feature type="transmembrane region" description="Helical" evidence="6">
    <location>
        <begin position="189"/>
        <end position="209"/>
    </location>
</feature>